<sequence>MDYTPSRAFQELAHKKRIQSKDHLPKIKVGFIDDSGEETIINISSARNDAGAKAPIIGPLARSLTQETPQTAYIPGLAGLAEVETVLAAPVLHRRAASGEGGSVLRHIILDLAGGSASEETEHRHLSELSSWVSRVLPESQFWVKFDRLRDVSIEALFYTPDMKETGRSVANQRRPLEMAGTGYLQVVQIFAYLLKFKPKLLLIDEPDAHLHPSTQERLIKALEEAAAEFPETKFILSTHSPHLVRAASSLSRVHWMENGHLRADSEDKIRLRMGWGALDKGLILFTEDEDMSYLKSIISQWPDLDRKILLWPTFGHGGIPSGDSLNKLRSSLGIPVFVHRDRDFMSDNDINHWREAKGFARCDIPSWVPSGADIESLFCDPSHIENTMGFDPAEAQVIFQNALASFAEDQVERDFTGALDSAVRSLPIENRSLPGPRWRELGGFGRHTIKGKLLLSAIENEIKIRLRGGPEARRLALLPKLRRPHTGCVIAGDLRSALEVALA</sequence>
<keyword evidence="3" id="KW-1185">Reference proteome</keyword>
<dbReference type="Proteomes" id="UP000244755">
    <property type="component" value="Chromosome 2"/>
</dbReference>
<evidence type="ECO:0000259" key="1">
    <source>
        <dbReference type="Pfam" id="PF13304"/>
    </source>
</evidence>
<dbReference type="InterPro" id="IPR051396">
    <property type="entry name" value="Bact_Antivir_Def_Nuclease"/>
</dbReference>
<reference evidence="2 3" key="1">
    <citation type="submission" date="2018-04" db="EMBL/GenBank/DDBJ databases">
        <title>Methylobacterium sp. PR1016A genome.</title>
        <authorList>
            <person name="Park W."/>
        </authorList>
    </citation>
    <scope>NUCLEOTIDE SEQUENCE [LARGE SCALE GENOMIC DNA]</scope>
    <source>
        <strain evidence="2 3">PR1016A</strain>
    </source>
</reference>
<dbReference type="InterPro" id="IPR027417">
    <property type="entry name" value="P-loop_NTPase"/>
</dbReference>
<dbReference type="Gene3D" id="3.40.50.300">
    <property type="entry name" value="P-loop containing nucleotide triphosphate hydrolases"/>
    <property type="match status" value="1"/>
</dbReference>
<dbReference type="PANTHER" id="PTHR43581">
    <property type="entry name" value="ATP/GTP PHOSPHATASE"/>
    <property type="match status" value="1"/>
</dbReference>
<dbReference type="PANTHER" id="PTHR43581:SF4">
    <property type="entry name" value="ATP_GTP PHOSPHATASE"/>
    <property type="match status" value="1"/>
</dbReference>
<evidence type="ECO:0000313" key="3">
    <source>
        <dbReference type="Proteomes" id="UP000244755"/>
    </source>
</evidence>
<evidence type="ECO:0000313" key="2">
    <source>
        <dbReference type="EMBL" id="AWB26001.1"/>
    </source>
</evidence>
<dbReference type="GO" id="GO:0016887">
    <property type="term" value="F:ATP hydrolysis activity"/>
    <property type="evidence" value="ECO:0007669"/>
    <property type="project" value="InterPro"/>
</dbReference>
<feature type="domain" description="ATPase AAA-type core" evidence="1">
    <location>
        <begin position="168"/>
        <end position="245"/>
    </location>
</feature>
<dbReference type="AlphaFoldDB" id="A0A2R4WWV4"/>
<dbReference type="SUPFAM" id="SSF52540">
    <property type="entry name" value="P-loop containing nucleoside triphosphate hydrolases"/>
    <property type="match status" value="1"/>
</dbReference>
<accession>A0A2R4WWV4</accession>
<gene>
    <name evidence="2" type="ORF">DA075_33180</name>
</gene>
<organism evidence="2 3">
    <name type="scientific">Methylobacterium currus</name>
    <dbReference type="NCBI Taxonomy" id="2051553"/>
    <lineage>
        <taxon>Bacteria</taxon>
        <taxon>Pseudomonadati</taxon>
        <taxon>Pseudomonadota</taxon>
        <taxon>Alphaproteobacteria</taxon>
        <taxon>Hyphomicrobiales</taxon>
        <taxon>Methylobacteriaceae</taxon>
        <taxon>Methylobacterium</taxon>
    </lineage>
</organism>
<proteinExistence type="predicted"/>
<dbReference type="GO" id="GO:0005524">
    <property type="term" value="F:ATP binding"/>
    <property type="evidence" value="ECO:0007669"/>
    <property type="project" value="InterPro"/>
</dbReference>
<dbReference type="Pfam" id="PF13304">
    <property type="entry name" value="AAA_21"/>
    <property type="match status" value="1"/>
</dbReference>
<dbReference type="EMBL" id="CP028844">
    <property type="protein sequence ID" value="AWB26001.1"/>
    <property type="molecule type" value="Genomic_DNA"/>
</dbReference>
<dbReference type="InterPro" id="IPR003959">
    <property type="entry name" value="ATPase_AAA_core"/>
</dbReference>
<dbReference type="CDD" id="cd00267">
    <property type="entry name" value="ABC_ATPase"/>
    <property type="match status" value="1"/>
</dbReference>
<protein>
    <recommendedName>
        <fullName evidence="1">ATPase AAA-type core domain-containing protein</fullName>
    </recommendedName>
</protein>
<dbReference type="KEGG" id="mee:DA075_33180"/>
<name>A0A2R4WWV4_9HYPH</name>